<keyword evidence="2" id="KW-0238">DNA-binding</keyword>
<evidence type="ECO:0000259" key="4">
    <source>
        <dbReference type="PROSITE" id="PS51077"/>
    </source>
</evidence>
<dbReference type="InterPro" id="IPR036388">
    <property type="entry name" value="WH-like_DNA-bd_sf"/>
</dbReference>
<evidence type="ECO:0000259" key="5">
    <source>
        <dbReference type="PROSITE" id="PS51078"/>
    </source>
</evidence>
<dbReference type="RefSeq" id="WP_151097243.1">
    <property type="nucleotide sequence ID" value="NZ_JBHMAS010000071.1"/>
</dbReference>
<dbReference type="Gene3D" id="1.10.10.10">
    <property type="entry name" value="Winged helix-like DNA-binding domain superfamily/Winged helix DNA-binding domain"/>
    <property type="match status" value="1"/>
</dbReference>
<dbReference type="SUPFAM" id="SSF55781">
    <property type="entry name" value="GAF domain-like"/>
    <property type="match status" value="1"/>
</dbReference>
<dbReference type="InterPro" id="IPR005471">
    <property type="entry name" value="Tscrpt_reg_IclR_N"/>
</dbReference>
<feature type="domain" description="IclR-ED" evidence="5">
    <location>
        <begin position="89"/>
        <end position="276"/>
    </location>
</feature>
<evidence type="ECO:0000256" key="3">
    <source>
        <dbReference type="ARBA" id="ARBA00023163"/>
    </source>
</evidence>
<reference evidence="6 7" key="1">
    <citation type="submission" date="2024-09" db="EMBL/GenBank/DDBJ databases">
        <authorList>
            <person name="Sun Q."/>
            <person name="Mori K."/>
        </authorList>
    </citation>
    <scope>NUCLEOTIDE SEQUENCE [LARGE SCALE GENOMIC DNA]</scope>
    <source>
        <strain evidence="6 7">JCM 11411</strain>
    </source>
</reference>
<dbReference type="Pfam" id="PF09339">
    <property type="entry name" value="HTH_IclR"/>
    <property type="match status" value="1"/>
</dbReference>
<dbReference type="Pfam" id="PF01614">
    <property type="entry name" value="IclR_C"/>
    <property type="match status" value="1"/>
</dbReference>
<dbReference type="Gene3D" id="3.30.450.40">
    <property type="match status" value="1"/>
</dbReference>
<name>A0ABV5XPT0_9NOCA</name>
<dbReference type="PANTHER" id="PTHR30136">
    <property type="entry name" value="HELIX-TURN-HELIX TRANSCRIPTIONAL REGULATOR, ICLR FAMILY"/>
    <property type="match status" value="1"/>
</dbReference>
<organism evidence="6 7">
    <name type="scientific">Rhodococcus baikonurensis</name>
    <dbReference type="NCBI Taxonomy" id="172041"/>
    <lineage>
        <taxon>Bacteria</taxon>
        <taxon>Bacillati</taxon>
        <taxon>Actinomycetota</taxon>
        <taxon>Actinomycetes</taxon>
        <taxon>Mycobacteriales</taxon>
        <taxon>Nocardiaceae</taxon>
        <taxon>Rhodococcus</taxon>
        <taxon>Rhodococcus erythropolis group</taxon>
    </lineage>
</organism>
<comment type="caution">
    <text evidence="6">The sequence shown here is derived from an EMBL/GenBank/DDBJ whole genome shotgun (WGS) entry which is preliminary data.</text>
</comment>
<sequence length="277" mass="29385">MSIDMIEPLTLGQEVNAPRQPTETIAQSSASKALALLEAISKARGNSFGVTEVAADIGVPKSTAHRLLKTLEEHGFVGRTGSRYRVGGSFFELSEAARWSEFGELRDVAPGPLNWLFERSNADAVHLATLSGRDVLYLDKITRPAGTRLPSRVGGRFPATCTALGKAILAHSPRATVVYVIGQPLTRVTPYSVSLRKQFVDQLGKAQTEGYAIEREEACHGTICVAAPVLHAGVAIAAVSLSVPTAIVMRVGDTDLGALGRLAVDAAARIAHLLPLD</sequence>
<protein>
    <submittedName>
        <fullName evidence="6">IclR family transcriptional regulator</fullName>
    </submittedName>
</protein>
<evidence type="ECO:0000256" key="2">
    <source>
        <dbReference type="ARBA" id="ARBA00023125"/>
    </source>
</evidence>
<evidence type="ECO:0000313" key="7">
    <source>
        <dbReference type="Proteomes" id="UP001589587"/>
    </source>
</evidence>
<keyword evidence="1" id="KW-0805">Transcription regulation</keyword>
<dbReference type="InterPro" id="IPR036390">
    <property type="entry name" value="WH_DNA-bd_sf"/>
</dbReference>
<dbReference type="PROSITE" id="PS51077">
    <property type="entry name" value="HTH_ICLR"/>
    <property type="match status" value="1"/>
</dbReference>
<dbReference type="InterPro" id="IPR014757">
    <property type="entry name" value="Tscrpt_reg_IclR_C"/>
</dbReference>
<dbReference type="EMBL" id="JBHMAS010000071">
    <property type="protein sequence ID" value="MFB9783632.1"/>
    <property type="molecule type" value="Genomic_DNA"/>
</dbReference>
<gene>
    <name evidence="6" type="ORF">ACFFQ6_28415</name>
</gene>
<evidence type="ECO:0000313" key="6">
    <source>
        <dbReference type="EMBL" id="MFB9783632.1"/>
    </source>
</evidence>
<dbReference type="InterPro" id="IPR029016">
    <property type="entry name" value="GAF-like_dom_sf"/>
</dbReference>
<keyword evidence="7" id="KW-1185">Reference proteome</keyword>
<dbReference type="SUPFAM" id="SSF46785">
    <property type="entry name" value="Winged helix' DNA-binding domain"/>
    <property type="match status" value="1"/>
</dbReference>
<accession>A0ABV5XPT0</accession>
<dbReference type="Proteomes" id="UP001589587">
    <property type="component" value="Unassembled WGS sequence"/>
</dbReference>
<dbReference type="InterPro" id="IPR050707">
    <property type="entry name" value="HTH_MetabolicPath_Reg"/>
</dbReference>
<keyword evidence="3" id="KW-0804">Transcription</keyword>
<proteinExistence type="predicted"/>
<dbReference type="SMART" id="SM00346">
    <property type="entry name" value="HTH_ICLR"/>
    <property type="match status" value="1"/>
</dbReference>
<evidence type="ECO:0000256" key="1">
    <source>
        <dbReference type="ARBA" id="ARBA00023015"/>
    </source>
</evidence>
<dbReference type="PANTHER" id="PTHR30136:SF24">
    <property type="entry name" value="HTH-TYPE TRANSCRIPTIONAL REPRESSOR ALLR"/>
    <property type="match status" value="1"/>
</dbReference>
<dbReference type="PROSITE" id="PS51078">
    <property type="entry name" value="ICLR_ED"/>
    <property type="match status" value="1"/>
</dbReference>
<feature type="domain" description="HTH iclR-type" evidence="4">
    <location>
        <begin position="27"/>
        <end position="88"/>
    </location>
</feature>